<dbReference type="Proteomes" id="UP001066276">
    <property type="component" value="Chromosome 6"/>
</dbReference>
<dbReference type="AlphaFoldDB" id="A0AAV7QA83"/>
<comment type="caution">
    <text evidence="2">The sequence shown here is derived from an EMBL/GenBank/DDBJ whole genome shotgun (WGS) entry which is preliminary data.</text>
</comment>
<proteinExistence type="predicted"/>
<sequence length="160" mass="17467">MAGPRVAAEWTGWACWESGHQRRGERSCWARALLEAELAWTLWPRGPSIPLWVCLSPTVAGSLAPSFGTAVGEGRRRALRRSKLRPLQALGDHEGSPPMSPGRGCGPCERGARLEIPWLAWREAAIFRWTQLVPASRGGFAHDLHRGCLSGGSQNTADPH</sequence>
<keyword evidence="3" id="KW-1185">Reference proteome</keyword>
<gene>
    <name evidence="2" type="ORF">NDU88_002545</name>
</gene>
<organism evidence="2 3">
    <name type="scientific">Pleurodeles waltl</name>
    <name type="common">Iberian ribbed newt</name>
    <dbReference type="NCBI Taxonomy" id="8319"/>
    <lineage>
        <taxon>Eukaryota</taxon>
        <taxon>Metazoa</taxon>
        <taxon>Chordata</taxon>
        <taxon>Craniata</taxon>
        <taxon>Vertebrata</taxon>
        <taxon>Euteleostomi</taxon>
        <taxon>Amphibia</taxon>
        <taxon>Batrachia</taxon>
        <taxon>Caudata</taxon>
        <taxon>Salamandroidea</taxon>
        <taxon>Salamandridae</taxon>
        <taxon>Pleurodelinae</taxon>
        <taxon>Pleurodeles</taxon>
    </lineage>
</organism>
<evidence type="ECO:0000313" key="2">
    <source>
        <dbReference type="EMBL" id="KAJ1136127.1"/>
    </source>
</evidence>
<accession>A0AAV7QA83</accession>
<evidence type="ECO:0000313" key="3">
    <source>
        <dbReference type="Proteomes" id="UP001066276"/>
    </source>
</evidence>
<protein>
    <submittedName>
        <fullName evidence="2">Uncharacterized protein</fullName>
    </submittedName>
</protein>
<name>A0AAV7QA83_PLEWA</name>
<dbReference type="EMBL" id="JANPWB010000010">
    <property type="protein sequence ID" value="KAJ1136127.1"/>
    <property type="molecule type" value="Genomic_DNA"/>
</dbReference>
<feature type="region of interest" description="Disordered" evidence="1">
    <location>
        <begin position="87"/>
        <end position="106"/>
    </location>
</feature>
<evidence type="ECO:0000256" key="1">
    <source>
        <dbReference type="SAM" id="MobiDB-lite"/>
    </source>
</evidence>
<reference evidence="2" key="1">
    <citation type="journal article" date="2022" name="bioRxiv">
        <title>Sequencing and chromosome-scale assembly of the giantPleurodeles waltlgenome.</title>
        <authorList>
            <person name="Brown T."/>
            <person name="Elewa A."/>
            <person name="Iarovenko S."/>
            <person name="Subramanian E."/>
            <person name="Araus A.J."/>
            <person name="Petzold A."/>
            <person name="Susuki M."/>
            <person name="Suzuki K.-i.T."/>
            <person name="Hayashi T."/>
            <person name="Toyoda A."/>
            <person name="Oliveira C."/>
            <person name="Osipova E."/>
            <person name="Leigh N.D."/>
            <person name="Simon A."/>
            <person name="Yun M.H."/>
        </authorList>
    </citation>
    <scope>NUCLEOTIDE SEQUENCE</scope>
    <source>
        <strain evidence="2">20211129_DDA</strain>
        <tissue evidence="2">Liver</tissue>
    </source>
</reference>